<accession>A0A6P5GAE0</accession>
<organism evidence="7 8">
    <name type="scientific">Ananas comosus</name>
    <name type="common">Pineapple</name>
    <name type="synonym">Ananas ananas</name>
    <dbReference type="NCBI Taxonomy" id="4615"/>
    <lineage>
        <taxon>Eukaryota</taxon>
        <taxon>Viridiplantae</taxon>
        <taxon>Streptophyta</taxon>
        <taxon>Embryophyta</taxon>
        <taxon>Tracheophyta</taxon>
        <taxon>Spermatophyta</taxon>
        <taxon>Magnoliopsida</taxon>
        <taxon>Liliopsida</taxon>
        <taxon>Poales</taxon>
        <taxon>Bromeliaceae</taxon>
        <taxon>Bromelioideae</taxon>
        <taxon>Ananas</taxon>
    </lineage>
</organism>
<feature type="compositionally biased region" description="Basic and acidic residues" evidence="5">
    <location>
        <begin position="354"/>
        <end position="368"/>
    </location>
</feature>
<feature type="region of interest" description="Disordered" evidence="5">
    <location>
        <begin position="625"/>
        <end position="769"/>
    </location>
</feature>
<dbReference type="Pfam" id="PF00076">
    <property type="entry name" value="RRM_1"/>
    <property type="match status" value="2"/>
</dbReference>
<dbReference type="RefSeq" id="XP_020102808.1">
    <property type="nucleotide sequence ID" value="XM_020247219.1"/>
</dbReference>
<comment type="subcellular location">
    <subcellularLocation>
        <location evidence="1">Nucleus</location>
    </subcellularLocation>
</comment>
<feature type="compositionally biased region" description="Low complexity" evidence="5">
    <location>
        <begin position="860"/>
        <end position="869"/>
    </location>
</feature>
<evidence type="ECO:0000256" key="5">
    <source>
        <dbReference type="SAM" id="MobiDB-lite"/>
    </source>
</evidence>
<dbReference type="CDD" id="cd00590">
    <property type="entry name" value="RRM_SF"/>
    <property type="match status" value="2"/>
</dbReference>
<feature type="compositionally biased region" description="Polar residues" evidence="5">
    <location>
        <begin position="669"/>
        <end position="680"/>
    </location>
</feature>
<dbReference type="InterPro" id="IPR012921">
    <property type="entry name" value="SPOC_C"/>
</dbReference>
<dbReference type="InterPro" id="IPR012677">
    <property type="entry name" value="Nucleotide-bd_a/b_plait_sf"/>
</dbReference>
<dbReference type="SUPFAM" id="SSF54928">
    <property type="entry name" value="RNA-binding domain, RBD"/>
    <property type="match status" value="2"/>
</dbReference>
<feature type="region of interest" description="Disordered" evidence="5">
    <location>
        <begin position="892"/>
        <end position="920"/>
    </location>
</feature>
<dbReference type="PANTHER" id="PTHR23189">
    <property type="entry name" value="RNA RECOGNITION MOTIF-CONTAINING"/>
    <property type="match status" value="1"/>
</dbReference>
<feature type="compositionally biased region" description="Polar residues" evidence="5">
    <location>
        <begin position="754"/>
        <end position="769"/>
    </location>
</feature>
<dbReference type="OrthoDB" id="1939340at2759"/>
<feature type="region of interest" description="Disordered" evidence="5">
    <location>
        <begin position="933"/>
        <end position="952"/>
    </location>
</feature>
<keyword evidence="7" id="KW-1185">Reference proteome</keyword>
<dbReference type="Pfam" id="PF07744">
    <property type="entry name" value="SPOC"/>
    <property type="match status" value="1"/>
</dbReference>
<protein>
    <submittedName>
        <fullName evidence="8">Flowering time control protein FPA isoform X3</fullName>
    </submittedName>
</protein>
<dbReference type="AlphaFoldDB" id="A0A6P5GAE0"/>
<evidence type="ECO:0000256" key="4">
    <source>
        <dbReference type="PROSITE-ProRule" id="PRU00176"/>
    </source>
</evidence>
<dbReference type="InterPro" id="IPR035979">
    <property type="entry name" value="RBD_domain_sf"/>
</dbReference>
<dbReference type="InterPro" id="IPR000504">
    <property type="entry name" value="RRM_dom"/>
</dbReference>
<evidence type="ECO:0000259" key="6">
    <source>
        <dbReference type="PROSITE" id="PS50102"/>
    </source>
</evidence>
<feature type="domain" description="RRM" evidence="6">
    <location>
        <begin position="172"/>
        <end position="245"/>
    </location>
</feature>
<feature type="region of interest" description="Disordered" evidence="5">
    <location>
        <begin position="354"/>
        <end position="389"/>
    </location>
</feature>
<feature type="region of interest" description="Disordered" evidence="5">
    <location>
        <begin position="1"/>
        <end position="44"/>
    </location>
</feature>
<evidence type="ECO:0000256" key="1">
    <source>
        <dbReference type="ARBA" id="ARBA00004123"/>
    </source>
</evidence>
<feature type="region of interest" description="Disordered" evidence="5">
    <location>
        <begin position="844"/>
        <end position="869"/>
    </location>
</feature>
<evidence type="ECO:0000313" key="8">
    <source>
        <dbReference type="RefSeq" id="XP_020102808.1"/>
    </source>
</evidence>
<dbReference type="Proteomes" id="UP000515123">
    <property type="component" value="Linkage group 14"/>
</dbReference>
<dbReference type="CDD" id="cd21546">
    <property type="entry name" value="SPOC_FPA-like"/>
    <property type="match status" value="1"/>
</dbReference>
<proteinExistence type="predicted"/>
<keyword evidence="2 4" id="KW-0694">RNA-binding</keyword>
<dbReference type="FunFam" id="3.30.70.330:FF:000522">
    <property type="entry name" value="RNA recognition motif (RRM)-containing protein"/>
    <property type="match status" value="1"/>
</dbReference>
<dbReference type="GO" id="GO:0003723">
    <property type="term" value="F:RNA binding"/>
    <property type="evidence" value="ECO:0007669"/>
    <property type="project" value="UniProtKB-UniRule"/>
</dbReference>
<gene>
    <name evidence="8" type="primary">LOC109720244</name>
</gene>
<dbReference type="GO" id="GO:0005634">
    <property type="term" value="C:nucleus"/>
    <property type="evidence" value="ECO:0007669"/>
    <property type="project" value="UniProtKB-SubCell"/>
</dbReference>
<dbReference type="PROSITE" id="PS50102">
    <property type="entry name" value="RRM"/>
    <property type="match status" value="2"/>
</dbReference>
<keyword evidence="3" id="KW-0539">Nucleus</keyword>
<feature type="region of interest" description="Disordered" evidence="5">
    <location>
        <begin position="807"/>
        <end position="830"/>
    </location>
</feature>
<reference evidence="7" key="1">
    <citation type="journal article" date="2015" name="Nat. Genet.">
        <title>The pineapple genome and the evolution of CAM photosynthesis.</title>
        <authorList>
            <person name="Ming R."/>
            <person name="VanBuren R."/>
            <person name="Wai C.M."/>
            <person name="Tang H."/>
            <person name="Schatz M.C."/>
            <person name="Bowers J.E."/>
            <person name="Lyons E."/>
            <person name="Wang M.L."/>
            <person name="Chen J."/>
            <person name="Biggers E."/>
            <person name="Zhang J."/>
            <person name="Huang L."/>
            <person name="Zhang L."/>
            <person name="Miao W."/>
            <person name="Zhang J."/>
            <person name="Ye Z."/>
            <person name="Miao C."/>
            <person name="Lin Z."/>
            <person name="Wang H."/>
            <person name="Zhou H."/>
            <person name="Yim W.C."/>
            <person name="Priest H.D."/>
            <person name="Zheng C."/>
            <person name="Woodhouse M."/>
            <person name="Edger P.P."/>
            <person name="Guyot R."/>
            <person name="Guo H.B."/>
            <person name="Guo H."/>
            <person name="Zheng G."/>
            <person name="Singh R."/>
            <person name="Sharma A."/>
            <person name="Min X."/>
            <person name="Zheng Y."/>
            <person name="Lee H."/>
            <person name="Gurtowski J."/>
            <person name="Sedlazeck F.J."/>
            <person name="Harkess A."/>
            <person name="McKain M.R."/>
            <person name="Liao Z."/>
            <person name="Fang J."/>
            <person name="Liu J."/>
            <person name="Zhang X."/>
            <person name="Zhang Q."/>
            <person name="Hu W."/>
            <person name="Qin Y."/>
            <person name="Wang K."/>
            <person name="Chen L.Y."/>
            <person name="Shirley N."/>
            <person name="Lin Y.R."/>
            <person name="Liu L.Y."/>
            <person name="Hernandez A.G."/>
            <person name="Wright C.L."/>
            <person name="Bulone V."/>
            <person name="Tuskan G.A."/>
            <person name="Heath K."/>
            <person name="Zee F."/>
            <person name="Moore P.H."/>
            <person name="Sunkar R."/>
            <person name="Leebens-Mack J.H."/>
            <person name="Mockler T."/>
            <person name="Bennetzen J.L."/>
            <person name="Freeling M."/>
            <person name="Sankoff D."/>
            <person name="Paterson A.H."/>
            <person name="Zhu X."/>
            <person name="Yang X."/>
            <person name="Smith J.A."/>
            <person name="Cushman J.C."/>
            <person name="Paull R.E."/>
            <person name="Yu Q."/>
        </authorList>
    </citation>
    <scope>NUCLEOTIDE SEQUENCE [LARGE SCALE GENOMIC DNA]</scope>
    <source>
        <strain evidence="7">cv. F153</strain>
    </source>
</reference>
<evidence type="ECO:0000256" key="2">
    <source>
        <dbReference type="ARBA" id="ARBA00022884"/>
    </source>
</evidence>
<feature type="domain" description="RRM" evidence="6">
    <location>
        <begin position="47"/>
        <end position="119"/>
    </location>
</feature>
<feature type="compositionally biased region" description="Low complexity" evidence="5">
    <location>
        <begin position="724"/>
        <end position="742"/>
    </location>
</feature>
<dbReference type="SMART" id="SM00360">
    <property type="entry name" value="RRM"/>
    <property type="match status" value="2"/>
</dbReference>
<dbReference type="Gene3D" id="3.30.70.330">
    <property type="match status" value="2"/>
</dbReference>
<reference evidence="8" key="2">
    <citation type="submission" date="2025-08" db="UniProtKB">
        <authorList>
            <consortium name="RefSeq"/>
        </authorList>
    </citation>
    <scope>IDENTIFICATION</scope>
    <source>
        <tissue evidence="8">Leaf</tissue>
    </source>
</reference>
<feature type="compositionally biased region" description="Basic and acidic residues" evidence="5">
    <location>
        <begin position="906"/>
        <end position="916"/>
    </location>
</feature>
<dbReference type="GeneID" id="109720244"/>
<evidence type="ECO:0000313" key="7">
    <source>
        <dbReference type="Proteomes" id="UP000515123"/>
    </source>
</evidence>
<name>A0A6P5GAE0_ANACO</name>
<feature type="compositionally biased region" description="Polar residues" evidence="5">
    <location>
        <begin position="711"/>
        <end position="723"/>
    </location>
</feature>
<sequence length="952" mass="105681">MMGRGGGGRDRPSVSYGPPRFVEKEQQQQQQQQHRKSSGWGIAPPSRHLWVGNLSSHVTERMLSEQFLRFGDLEKIGYVPGRSYAFVDYRKVEDAVIAMRGLQGSNLAGMLIRIEFAKGDKASGPPMDDDYPQYNDEMPFIERGRDSRLHHLSPEKPFDKSRGNSKTGEPSEVLWIGFPPSLNIDELVLRRAFSPFGEIVKITTFPGRSYAFIQYRTIVAAFRAKEALHGKLFNNPRVHICFAKSEFAANEIGRSSFDGSHPPHFDPSFEPDQNLETFQRGRNLEGPGEFRISSPLMGYGGDNPIRPGPGLGHDLGGNAEHFRFQELNSGRRMSEELYERHRSSPSIERGATWRHDIPPFERPRRPPSFDEPWGAENSSFPSAKKLKSDQFPDKELPEYPFSDFGQEKFDHAMPKFFPGEAENNAFNRNFHSDPLARKGVPDFPRNPLRRFVEGDDSWRSFDGFDAGPSPSMPFSSAKLERVNNEPQQPPLKEVWKWEGTIAKGGSPVCRARCFPVGKVLDFTLPEFLNCTARTGLDMLTKHYYQASNTWVVFFVPQTDADIAFYNEFMHYLGEKQRAAVAKLGEKLTLFLVPPSDFSEQVLKVPGKVSISGVVLQFQQPSPNFTSMQHSTEVSKSKIPALGNRSSVDGSIREDSSFRKLNSPDFRPFSQGQSYLGSSSAFPPPRKFDEYSPYMGSLNPPERPPDFREKIGQNQFPQQTQTAPSNRLNQSNASNSSLNAAEAFPLSNPGVPHGATSSNLNPETSSSTNIPFSAAKIPQQAEAKYQPSTSLPLPLQPDQLAQLATLLAQQKQSGKEPISSADKESRQSNMFQNPSSVLPQVATSATPKVASGLPPNRPFDSSASASGASGFSATQISQTQSLQQNISALQMMVSSGQESGQQAPNSSREEPEADPQKRLQATLQLAAALLQQIQQQSKTGDQRFTAESNMSSI</sequence>
<feature type="compositionally biased region" description="Polar residues" evidence="5">
    <location>
        <begin position="892"/>
        <end position="905"/>
    </location>
</feature>
<evidence type="ECO:0000256" key="3">
    <source>
        <dbReference type="ARBA" id="ARBA00023242"/>
    </source>
</evidence>